<keyword evidence="1" id="KW-0812">Transmembrane</keyword>
<dbReference type="Gene3D" id="1.10.287.2610">
    <property type="match status" value="1"/>
</dbReference>
<accession>A0A2C6DP31</accession>
<dbReference type="Pfam" id="PF02470">
    <property type="entry name" value="MlaD"/>
    <property type="match status" value="1"/>
</dbReference>
<dbReference type="PANTHER" id="PTHR36698">
    <property type="entry name" value="BLL5892 PROTEIN"/>
    <property type="match status" value="1"/>
</dbReference>
<dbReference type="RefSeq" id="WP_029093700.1">
    <property type="nucleotide sequence ID" value="NZ_BRLG01000003.1"/>
</dbReference>
<protein>
    <submittedName>
        <fullName evidence="3">MCE family protein</fullName>
    </submittedName>
</protein>
<evidence type="ECO:0000259" key="2">
    <source>
        <dbReference type="Pfam" id="PF02470"/>
    </source>
</evidence>
<evidence type="ECO:0000313" key="3">
    <source>
        <dbReference type="EMBL" id="PHI30453.1"/>
    </source>
</evidence>
<dbReference type="AlphaFoldDB" id="A0A2C6DP31"/>
<keyword evidence="4" id="KW-1185">Reference proteome</keyword>
<name>A0A2C6DP31_9GAMM</name>
<dbReference type="OrthoDB" id="9806984at2"/>
<dbReference type="Proteomes" id="UP000224974">
    <property type="component" value="Unassembled WGS sequence"/>
</dbReference>
<dbReference type="EMBL" id="PDDX01000001">
    <property type="protein sequence ID" value="PHI30453.1"/>
    <property type="molecule type" value="Genomic_DNA"/>
</dbReference>
<feature type="transmembrane region" description="Helical" evidence="1">
    <location>
        <begin position="6"/>
        <end position="28"/>
    </location>
</feature>
<sequence length="313" mass="34162">METRAHHVIIGFFTLFVISAALLFSLWLTKSGSDRQFKQYDVVFSEAVSGLSQGSSVQYSGIRVGEVTQLRLDDQNPSKVWARIRVSASTPVREDTQARLAMAGITGTANIQFSSGTQSSPILEGKNGQIPVIIATPSPLSQLMANGEVFMSNVNELLTSLNKVLEPDNQQRLSNTLDNLQQITQTVADERGNISSMIKELTQASKQVNDTLAQTNHLMRNANNLLDGQGKQLVANAAKAMASLEKTTTTLNQLVSENKGSLNSGLQSVNEIGPALEELRRTLFSLRSAINRLEENPAALLRGRERPQEFTPP</sequence>
<proteinExistence type="predicted"/>
<dbReference type="PANTHER" id="PTHR36698:SF2">
    <property type="entry name" value="MCE_MLAD DOMAIN-CONTAINING PROTEIN"/>
    <property type="match status" value="1"/>
</dbReference>
<keyword evidence="1" id="KW-1133">Transmembrane helix</keyword>
<comment type="caution">
    <text evidence="3">The sequence shown here is derived from an EMBL/GenBank/DDBJ whole genome shotgun (WGS) entry which is preliminary data.</text>
</comment>
<dbReference type="SUPFAM" id="SSF58104">
    <property type="entry name" value="Methyl-accepting chemotaxis protein (MCP) signaling domain"/>
    <property type="match status" value="1"/>
</dbReference>
<evidence type="ECO:0000256" key="1">
    <source>
        <dbReference type="SAM" id="Phobius"/>
    </source>
</evidence>
<dbReference type="STRING" id="1111728.GCA_000427805_04281"/>
<keyword evidence="1" id="KW-0472">Membrane</keyword>
<gene>
    <name evidence="3" type="ORF">CRN84_14455</name>
</gene>
<organism evidence="3 4">
    <name type="scientific">Budvicia aquatica</name>
    <dbReference type="NCBI Taxonomy" id="82979"/>
    <lineage>
        <taxon>Bacteria</taxon>
        <taxon>Pseudomonadati</taxon>
        <taxon>Pseudomonadota</taxon>
        <taxon>Gammaproteobacteria</taxon>
        <taxon>Enterobacterales</taxon>
        <taxon>Budviciaceae</taxon>
        <taxon>Budvicia</taxon>
    </lineage>
</organism>
<feature type="domain" description="Mce/MlaD" evidence="2">
    <location>
        <begin position="39"/>
        <end position="116"/>
    </location>
</feature>
<dbReference type="InterPro" id="IPR003399">
    <property type="entry name" value="Mce/MlaD"/>
</dbReference>
<evidence type="ECO:0000313" key="4">
    <source>
        <dbReference type="Proteomes" id="UP000224974"/>
    </source>
</evidence>
<reference evidence="4" key="1">
    <citation type="submission" date="2017-09" db="EMBL/GenBank/DDBJ databases">
        <title>FDA dAtabase for Regulatory Grade micrObial Sequences (FDA-ARGOS): Supporting development and validation of Infectious Disease Dx tests.</title>
        <authorList>
            <person name="Minogue T."/>
            <person name="Wolcott M."/>
            <person name="Wasieloski L."/>
            <person name="Aguilar W."/>
            <person name="Moore D."/>
            <person name="Tallon L."/>
            <person name="Sadzewicz L."/>
            <person name="Ott S."/>
            <person name="Zhao X."/>
            <person name="Nagaraj S."/>
            <person name="Vavikolanu K."/>
            <person name="Aluvathingal J."/>
            <person name="Nadendla S."/>
            <person name="Sichtig H."/>
        </authorList>
    </citation>
    <scope>NUCLEOTIDE SEQUENCE [LARGE SCALE GENOMIC DNA]</scope>
    <source>
        <strain evidence="4">FDAARGOS_387</strain>
    </source>
</reference>